<dbReference type="Proteomes" id="UP000194127">
    <property type="component" value="Unassembled WGS sequence"/>
</dbReference>
<dbReference type="EMBL" id="KZ110605">
    <property type="protein sequence ID" value="OSX58231.1"/>
    <property type="molecule type" value="Genomic_DNA"/>
</dbReference>
<keyword evidence="3" id="KW-1185">Reference proteome</keyword>
<dbReference type="PANTHER" id="PTHR40465:SF1">
    <property type="entry name" value="DUF6534 DOMAIN-CONTAINING PROTEIN"/>
    <property type="match status" value="1"/>
</dbReference>
<evidence type="ECO:0000313" key="2">
    <source>
        <dbReference type="EMBL" id="OSX58231.1"/>
    </source>
</evidence>
<keyword evidence="1" id="KW-0472">Membrane</keyword>
<reference evidence="2 3" key="1">
    <citation type="submission" date="2017-04" db="EMBL/GenBank/DDBJ databases">
        <title>Genome Sequence of the Model Brown-Rot Fungus Postia placenta SB12.</title>
        <authorList>
            <consortium name="DOE Joint Genome Institute"/>
            <person name="Gaskell J."/>
            <person name="Kersten P."/>
            <person name="Larrondo L.F."/>
            <person name="Canessa P."/>
            <person name="Martinez D."/>
            <person name="Hibbett D."/>
            <person name="Schmoll M."/>
            <person name="Kubicek C.P."/>
            <person name="Martinez A.T."/>
            <person name="Yadav J."/>
            <person name="Master E."/>
            <person name="Magnuson J.K."/>
            <person name="James T."/>
            <person name="Yaver D."/>
            <person name="Berka R."/>
            <person name="Labutti K."/>
            <person name="Lipzen A."/>
            <person name="Aerts A."/>
            <person name="Barry K."/>
            <person name="Henrissat B."/>
            <person name="Blanchette R."/>
            <person name="Grigoriev I."/>
            <person name="Cullen D."/>
        </authorList>
    </citation>
    <scope>NUCLEOTIDE SEQUENCE [LARGE SCALE GENOMIC DNA]</scope>
    <source>
        <strain evidence="2 3">MAD-698-R-SB12</strain>
    </source>
</reference>
<gene>
    <name evidence="2" type="ORF">POSPLADRAFT_1154429</name>
</gene>
<sequence length="302" mass="33456">MSDGIVLQPALNEALGPALIGTIAALALVMSIIDAALYGLSCAQVIYYAAAYPKDKLLLKGLVLMPSRLLDTAAAVVDAMIVWHYTIKTKTDIITFIDVFRGMLRQSEYALAVGDFKLYGHTNLTAERFGQAPTIFIVQCANQVLAHRTYKWPLTIIMVTGLLQTSTATLVDICATVTLLFVLRGQKTGFKAIVQIAHIITYVATTKSALYWTIFHLPASKIHFNSFLAVLNARQYLNRSGQKYLSNGFSIMDLPGDPTSPDDIPLGDRQYAFLYHLFRMGNIDHASRYIGYESFQAHTIHE</sequence>
<keyword evidence="1" id="KW-1133">Transmembrane helix</keyword>
<evidence type="ECO:0000256" key="1">
    <source>
        <dbReference type="SAM" id="Phobius"/>
    </source>
</evidence>
<proteinExistence type="predicted"/>
<feature type="transmembrane region" description="Helical" evidence="1">
    <location>
        <begin position="156"/>
        <end position="183"/>
    </location>
</feature>
<accession>A0A1X6MPA3</accession>
<name>A0A1X6MPA3_9APHY</name>
<organism evidence="2 3">
    <name type="scientific">Postia placenta MAD-698-R-SB12</name>
    <dbReference type="NCBI Taxonomy" id="670580"/>
    <lineage>
        <taxon>Eukaryota</taxon>
        <taxon>Fungi</taxon>
        <taxon>Dikarya</taxon>
        <taxon>Basidiomycota</taxon>
        <taxon>Agaricomycotina</taxon>
        <taxon>Agaricomycetes</taxon>
        <taxon>Polyporales</taxon>
        <taxon>Adustoporiaceae</taxon>
        <taxon>Rhodonia</taxon>
    </lineage>
</organism>
<dbReference type="PANTHER" id="PTHR40465">
    <property type="entry name" value="CHROMOSOME 1, WHOLE GENOME SHOTGUN SEQUENCE"/>
    <property type="match status" value="1"/>
</dbReference>
<protein>
    <submittedName>
        <fullName evidence="2">Uncharacterized protein</fullName>
    </submittedName>
</protein>
<feature type="transmembrane region" description="Helical" evidence="1">
    <location>
        <begin position="20"/>
        <end position="48"/>
    </location>
</feature>
<dbReference type="AlphaFoldDB" id="A0A1X6MPA3"/>
<dbReference type="GeneID" id="36331798"/>
<dbReference type="RefSeq" id="XP_024335025.1">
    <property type="nucleotide sequence ID" value="XM_024486849.1"/>
</dbReference>
<keyword evidence="1" id="KW-0812">Transmembrane</keyword>
<evidence type="ECO:0000313" key="3">
    <source>
        <dbReference type="Proteomes" id="UP000194127"/>
    </source>
</evidence>
<dbReference type="OrthoDB" id="2797442at2759"/>